<organism evidence="10 11">
    <name type="scientific">Stenotrophomonas mori</name>
    <dbReference type="NCBI Taxonomy" id="2871096"/>
    <lineage>
        <taxon>Bacteria</taxon>
        <taxon>Pseudomonadati</taxon>
        <taxon>Pseudomonadota</taxon>
        <taxon>Gammaproteobacteria</taxon>
        <taxon>Lysobacterales</taxon>
        <taxon>Lysobacteraceae</taxon>
        <taxon>Stenotrophomonas</taxon>
    </lineage>
</organism>
<dbReference type="RefSeq" id="WP_250063702.1">
    <property type="nucleotide sequence ID" value="NZ_JAIKTS010000002.1"/>
</dbReference>
<keyword evidence="6 8" id="KW-1133">Transmembrane helix</keyword>
<feature type="transmembrane region" description="Helical" evidence="8">
    <location>
        <begin position="105"/>
        <end position="122"/>
    </location>
</feature>
<evidence type="ECO:0000313" key="11">
    <source>
        <dbReference type="Proteomes" id="UP001431235"/>
    </source>
</evidence>
<comment type="subcellular location">
    <subcellularLocation>
        <location evidence="1">Cell membrane</location>
        <topology evidence="1">Multi-pass membrane protein</topology>
    </subcellularLocation>
</comment>
<proteinExistence type="inferred from homology"/>
<reference evidence="10 11" key="1">
    <citation type="submission" date="2021-08" db="EMBL/GenBank/DDBJ databases">
        <title>Novel members of of the genus Stenotrophomonas from differernt environment.</title>
        <authorList>
            <person name="Deng Y."/>
        </authorList>
    </citation>
    <scope>NUCLEOTIDE SEQUENCE [LARGE SCALE GENOMIC DNA]</scope>
    <source>
        <strain evidence="10 11">CPCC 101365</strain>
    </source>
</reference>
<evidence type="ECO:0000259" key="9">
    <source>
        <dbReference type="Pfam" id="PF00892"/>
    </source>
</evidence>
<comment type="similarity">
    <text evidence="2">Belongs to the EamA transporter family.</text>
</comment>
<dbReference type="InterPro" id="IPR037185">
    <property type="entry name" value="EmrE-like"/>
</dbReference>
<evidence type="ECO:0000256" key="7">
    <source>
        <dbReference type="ARBA" id="ARBA00023136"/>
    </source>
</evidence>
<feature type="transmembrane region" description="Helical" evidence="8">
    <location>
        <begin position="217"/>
        <end position="236"/>
    </location>
</feature>
<evidence type="ECO:0000256" key="5">
    <source>
        <dbReference type="ARBA" id="ARBA00022692"/>
    </source>
</evidence>
<keyword evidence="5 8" id="KW-0812">Transmembrane</keyword>
<feature type="transmembrane region" description="Helical" evidence="8">
    <location>
        <begin position="129"/>
        <end position="146"/>
    </location>
</feature>
<keyword evidence="4" id="KW-1003">Cell membrane</keyword>
<dbReference type="Pfam" id="PF00892">
    <property type="entry name" value="EamA"/>
    <property type="match status" value="2"/>
</dbReference>
<keyword evidence="3" id="KW-0813">Transport</keyword>
<feature type="transmembrane region" description="Helical" evidence="8">
    <location>
        <begin position="152"/>
        <end position="168"/>
    </location>
</feature>
<protein>
    <submittedName>
        <fullName evidence="10">EamA family transporter RarD</fullName>
    </submittedName>
</protein>
<keyword evidence="11" id="KW-1185">Reference proteome</keyword>
<evidence type="ECO:0000256" key="3">
    <source>
        <dbReference type="ARBA" id="ARBA00022448"/>
    </source>
</evidence>
<dbReference type="EMBL" id="JAIKTS010000002">
    <property type="protein sequence ID" value="MCL7714590.1"/>
    <property type="molecule type" value="Genomic_DNA"/>
</dbReference>
<evidence type="ECO:0000256" key="6">
    <source>
        <dbReference type="ARBA" id="ARBA00022989"/>
    </source>
</evidence>
<comment type="caution">
    <text evidence="10">The sequence shown here is derived from an EMBL/GenBank/DDBJ whole genome shotgun (WGS) entry which is preliminary data.</text>
</comment>
<feature type="transmembrane region" description="Helical" evidence="8">
    <location>
        <begin position="44"/>
        <end position="62"/>
    </location>
</feature>
<dbReference type="Proteomes" id="UP001431235">
    <property type="component" value="Unassembled WGS sequence"/>
</dbReference>
<keyword evidence="7 8" id="KW-0472">Membrane</keyword>
<evidence type="ECO:0000256" key="1">
    <source>
        <dbReference type="ARBA" id="ARBA00004651"/>
    </source>
</evidence>
<dbReference type="NCBIfam" id="TIGR00688">
    <property type="entry name" value="rarD"/>
    <property type="match status" value="1"/>
</dbReference>
<feature type="domain" description="EamA" evidence="9">
    <location>
        <begin position="10"/>
        <end position="145"/>
    </location>
</feature>
<evidence type="ECO:0000256" key="4">
    <source>
        <dbReference type="ARBA" id="ARBA00022475"/>
    </source>
</evidence>
<evidence type="ECO:0000313" key="10">
    <source>
        <dbReference type="EMBL" id="MCL7714590.1"/>
    </source>
</evidence>
<dbReference type="PANTHER" id="PTHR22911">
    <property type="entry name" value="ACYL-MALONYL CONDENSING ENZYME-RELATED"/>
    <property type="match status" value="1"/>
</dbReference>
<sequence>MSAAREHRNGLLATTLAFVIWGLVPLYWRLLIEVPSLQIIAHRIVWSAVLLIGGLALARGWGWLRAVWETRRRFWLLGLASALISANWSLYIWAVNAGHVVETSLGYFINPLFSVVLGVAVLGERLRRLQWLAVALAALGVAWLTWQSGRPPWIALGLSVTFGLYGLIRKLVAVEAVTGLGVESLFMVAPAVAFVLWSEHGHGGGFASGWGWGNDLLLVFGGVVSAVPLIAFAYGVRRIPLSLVGLLQYIGPTLQLLVGVLVLHESFGFERRVGFALIWLGLLVFVGDAWRRTRRERRARALNAIDSERV</sequence>
<dbReference type="InterPro" id="IPR000620">
    <property type="entry name" value="EamA_dom"/>
</dbReference>
<dbReference type="PANTHER" id="PTHR22911:SF137">
    <property type="entry name" value="SOLUTE CARRIER FAMILY 35 MEMBER G2-RELATED"/>
    <property type="match status" value="1"/>
</dbReference>
<feature type="transmembrane region" description="Helical" evidence="8">
    <location>
        <begin position="74"/>
        <end position="93"/>
    </location>
</feature>
<feature type="transmembrane region" description="Helical" evidence="8">
    <location>
        <begin position="243"/>
        <end position="267"/>
    </location>
</feature>
<feature type="domain" description="EamA" evidence="9">
    <location>
        <begin position="154"/>
        <end position="286"/>
    </location>
</feature>
<feature type="transmembrane region" description="Helical" evidence="8">
    <location>
        <begin position="180"/>
        <end position="197"/>
    </location>
</feature>
<evidence type="ECO:0000256" key="2">
    <source>
        <dbReference type="ARBA" id="ARBA00007362"/>
    </source>
</evidence>
<gene>
    <name evidence="10" type="primary">rarD</name>
    <name evidence="10" type="ORF">K5L01_08045</name>
</gene>
<accession>A0ABT0SHW4</accession>
<dbReference type="InterPro" id="IPR004626">
    <property type="entry name" value="RarD"/>
</dbReference>
<dbReference type="SUPFAM" id="SSF103481">
    <property type="entry name" value="Multidrug resistance efflux transporter EmrE"/>
    <property type="match status" value="2"/>
</dbReference>
<feature type="transmembrane region" description="Helical" evidence="8">
    <location>
        <begin position="273"/>
        <end position="290"/>
    </location>
</feature>
<evidence type="ECO:0000256" key="8">
    <source>
        <dbReference type="SAM" id="Phobius"/>
    </source>
</evidence>
<name>A0ABT0SHW4_9GAMM</name>
<feature type="transmembrane region" description="Helical" evidence="8">
    <location>
        <begin position="12"/>
        <end position="32"/>
    </location>
</feature>